<reference evidence="3" key="1">
    <citation type="submission" date="2021-01" db="EMBL/GenBank/DDBJ databases">
        <authorList>
            <person name="Kaushik A."/>
        </authorList>
    </citation>
    <scope>NUCLEOTIDE SEQUENCE</scope>
    <source>
        <strain evidence="3">AG1-1A</strain>
    </source>
</reference>
<dbReference type="InterPro" id="IPR025239">
    <property type="entry name" value="DUF4187"/>
</dbReference>
<feature type="region of interest" description="Disordered" evidence="1">
    <location>
        <begin position="1"/>
        <end position="134"/>
    </location>
</feature>
<dbReference type="PANTHER" id="PTHR21032">
    <property type="entry name" value="G PATCH DOMAIN-CONTAINING PROTEIN 11"/>
    <property type="match status" value="1"/>
</dbReference>
<dbReference type="Proteomes" id="UP000663840">
    <property type="component" value="Unassembled WGS sequence"/>
</dbReference>
<dbReference type="Pfam" id="PF01585">
    <property type="entry name" value="G-patch"/>
    <property type="match status" value="1"/>
</dbReference>
<accession>A0A8H3AD90</accession>
<dbReference type="PANTHER" id="PTHR21032:SF0">
    <property type="entry name" value="G PATCH DOMAIN-CONTAINING PROTEIN 11"/>
    <property type="match status" value="1"/>
</dbReference>
<feature type="domain" description="G-patch" evidence="2">
    <location>
        <begin position="80"/>
        <end position="151"/>
    </location>
</feature>
<dbReference type="InterPro" id="IPR000467">
    <property type="entry name" value="G_patch_dom"/>
</dbReference>
<evidence type="ECO:0000313" key="4">
    <source>
        <dbReference type="Proteomes" id="UP000663840"/>
    </source>
</evidence>
<evidence type="ECO:0000313" key="3">
    <source>
        <dbReference type="EMBL" id="CAE6415321.1"/>
    </source>
</evidence>
<dbReference type="AlphaFoldDB" id="A0A8H3AD90"/>
<feature type="compositionally biased region" description="Basic and acidic residues" evidence="1">
    <location>
        <begin position="30"/>
        <end position="74"/>
    </location>
</feature>
<feature type="compositionally biased region" description="Basic and acidic residues" evidence="1">
    <location>
        <begin position="172"/>
        <end position="182"/>
    </location>
</feature>
<gene>
    <name evidence="3" type="ORF">RDB_LOCUS48402</name>
</gene>
<comment type="caution">
    <text evidence="3">The sequence shown here is derived from an EMBL/GenBank/DDBJ whole genome shotgun (WGS) entry which is preliminary data.</text>
</comment>
<dbReference type="GO" id="GO:0003676">
    <property type="term" value="F:nucleic acid binding"/>
    <property type="evidence" value="ECO:0007669"/>
    <property type="project" value="InterPro"/>
</dbReference>
<dbReference type="InterPro" id="IPR039249">
    <property type="entry name" value="GPATCH11"/>
</dbReference>
<feature type="compositionally biased region" description="Low complexity" evidence="1">
    <location>
        <begin position="160"/>
        <end position="170"/>
    </location>
</feature>
<dbReference type="Pfam" id="PF13821">
    <property type="entry name" value="DUF4187"/>
    <property type="match status" value="1"/>
</dbReference>
<organism evidence="3 4">
    <name type="scientific">Rhizoctonia solani</name>
    <dbReference type="NCBI Taxonomy" id="456999"/>
    <lineage>
        <taxon>Eukaryota</taxon>
        <taxon>Fungi</taxon>
        <taxon>Dikarya</taxon>
        <taxon>Basidiomycota</taxon>
        <taxon>Agaricomycotina</taxon>
        <taxon>Agaricomycetes</taxon>
        <taxon>Cantharellales</taxon>
        <taxon>Ceratobasidiaceae</taxon>
        <taxon>Rhizoctonia</taxon>
    </lineage>
</organism>
<dbReference type="GO" id="GO:0000776">
    <property type="term" value="C:kinetochore"/>
    <property type="evidence" value="ECO:0007669"/>
    <property type="project" value="TreeGrafter"/>
</dbReference>
<name>A0A8H3AD90_9AGAM</name>
<protein>
    <recommendedName>
        <fullName evidence="2">G-patch domain-containing protein</fullName>
    </recommendedName>
</protein>
<dbReference type="SMART" id="SM01173">
    <property type="entry name" value="DUF4187"/>
    <property type="match status" value="1"/>
</dbReference>
<feature type="region of interest" description="Disordered" evidence="1">
    <location>
        <begin position="148"/>
        <end position="182"/>
    </location>
</feature>
<dbReference type="PROSITE" id="PS50174">
    <property type="entry name" value="G_PATCH"/>
    <property type="match status" value="1"/>
</dbReference>
<proteinExistence type="predicted"/>
<evidence type="ECO:0000256" key="1">
    <source>
        <dbReference type="SAM" id="MobiDB-lite"/>
    </source>
</evidence>
<feature type="compositionally biased region" description="Basic and acidic residues" evidence="1">
    <location>
        <begin position="99"/>
        <end position="119"/>
    </location>
</feature>
<evidence type="ECO:0000259" key="2">
    <source>
        <dbReference type="PROSITE" id="PS50174"/>
    </source>
</evidence>
<sequence>MSDEEDDYLSDKFLASLEAPKPDASNASYAERRRIAQRESERKRLEGRIKSRREMEEEARREGLSRSLFEKESATEGEQPSNKAMSMMLKMGFKPGESLGRKEEPVKPPSDDAKDEKTGEISSEQIKSGHLTEPLPLAVWAGRKGLGLGKRAMSPPLGGSSKAAKASAEENAAEKSRNDNFRAQARGDYEERRDEGRLRAALRTCANLDEGHGVKFNVLRLNPSDPSSIPELLYDLLTRAPSGAIEDNSLHAKPGYHVPVGESEFDEGLGSGTDRAIAARLKEQMKADSLRPLKESNEDFVAMRDAVKGDAPKAEIVDDQIDFDQETVDAAKEYIQKNVQERLTLVLEYLRMKYFYCFWCGASYDDASDLETNCPGPDKDLH</sequence>
<dbReference type="EMBL" id="CAJMWR010001110">
    <property type="protein sequence ID" value="CAE6415321.1"/>
    <property type="molecule type" value="Genomic_DNA"/>
</dbReference>